<reference evidence="1" key="2">
    <citation type="journal article" date="2015" name="Data Brief">
        <title>Shoot transcriptome of the giant reed, Arundo donax.</title>
        <authorList>
            <person name="Barrero R.A."/>
            <person name="Guerrero F.D."/>
            <person name="Moolhuijzen P."/>
            <person name="Goolsby J.A."/>
            <person name="Tidwell J."/>
            <person name="Bellgard S.E."/>
            <person name="Bellgard M.I."/>
        </authorList>
    </citation>
    <scope>NUCLEOTIDE SEQUENCE</scope>
    <source>
        <tissue evidence="1">Shoot tissue taken approximately 20 cm above the soil surface</tissue>
    </source>
</reference>
<sequence>MLPVTWSHSAELE</sequence>
<dbReference type="EMBL" id="GBRH01170083">
    <property type="protein sequence ID" value="JAE27813.1"/>
    <property type="molecule type" value="Transcribed_RNA"/>
</dbReference>
<proteinExistence type="predicted"/>
<evidence type="ECO:0000313" key="1">
    <source>
        <dbReference type="EMBL" id="JAE27813.1"/>
    </source>
</evidence>
<reference evidence="1" key="1">
    <citation type="submission" date="2014-09" db="EMBL/GenBank/DDBJ databases">
        <authorList>
            <person name="Magalhaes I.L.F."/>
            <person name="Oliveira U."/>
            <person name="Santos F.R."/>
            <person name="Vidigal T.H.D.A."/>
            <person name="Brescovit A.D."/>
            <person name="Santos A.J."/>
        </authorList>
    </citation>
    <scope>NUCLEOTIDE SEQUENCE</scope>
    <source>
        <tissue evidence="1">Shoot tissue taken approximately 20 cm above the soil surface</tissue>
    </source>
</reference>
<organism evidence="1">
    <name type="scientific">Arundo donax</name>
    <name type="common">Giant reed</name>
    <name type="synonym">Donax arundinaceus</name>
    <dbReference type="NCBI Taxonomy" id="35708"/>
    <lineage>
        <taxon>Eukaryota</taxon>
        <taxon>Viridiplantae</taxon>
        <taxon>Streptophyta</taxon>
        <taxon>Embryophyta</taxon>
        <taxon>Tracheophyta</taxon>
        <taxon>Spermatophyta</taxon>
        <taxon>Magnoliopsida</taxon>
        <taxon>Liliopsida</taxon>
        <taxon>Poales</taxon>
        <taxon>Poaceae</taxon>
        <taxon>PACMAD clade</taxon>
        <taxon>Arundinoideae</taxon>
        <taxon>Arundineae</taxon>
        <taxon>Arundo</taxon>
    </lineage>
</organism>
<accession>A0A0A9H4I3</accession>
<name>A0A0A9H4I3_ARUDO</name>
<protein>
    <submittedName>
        <fullName evidence="1">Uncharacterized protein</fullName>
    </submittedName>
</protein>